<comment type="caution">
    <text evidence="1">The sequence shown here is derived from an EMBL/GenBank/DDBJ whole genome shotgun (WGS) entry which is preliminary data.</text>
</comment>
<dbReference type="EMBL" id="LJGW01000107">
    <property type="protein sequence ID" value="OEV13020.1"/>
    <property type="molecule type" value="Genomic_DNA"/>
</dbReference>
<reference evidence="1 2" key="1">
    <citation type="journal article" date="2016" name="Front. Microbiol.">
        <title>Comparative Genomics Analysis of Streptomyces Species Reveals Their Adaptation to the Marine Environment and Their Diversity at the Genomic Level.</title>
        <authorList>
            <person name="Tian X."/>
            <person name="Zhang Z."/>
            <person name="Yang T."/>
            <person name="Chen M."/>
            <person name="Li J."/>
            <person name="Chen F."/>
            <person name="Yang J."/>
            <person name="Li W."/>
            <person name="Zhang B."/>
            <person name="Zhang Z."/>
            <person name="Wu J."/>
            <person name="Zhang C."/>
            <person name="Long L."/>
            <person name="Xiao J."/>
        </authorList>
    </citation>
    <scope>NUCLEOTIDE SEQUENCE [LARGE SCALE GENOMIC DNA]</scope>
    <source>
        <strain evidence="1 2">SCSIO 10429</strain>
    </source>
</reference>
<name>A0A1E7LA49_9ACTN</name>
<dbReference type="Proteomes" id="UP000176005">
    <property type="component" value="Unassembled WGS sequence"/>
</dbReference>
<organism evidence="1 2">
    <name type="scientific">Streptomyces nanshensis</name>
    <dbReference type="NCBI Taxonomy" id="518642"/>
    <lineage>
        <taxon>Bacteria</taxon>
        <taxon>Bacillati</taxon>
        <taxon>Actinomycetota</taxon>
        <taxon>Actinomycetes</taxon>
        <taxon>Kitasatosporales</taxon>
        <taxon>Streptomycetaceae</taxon>
        <taxon>Streptomyces</taxon>
    </lineage>
</organism>
<keyword evidence="2" id="KW-1185">Reference proteome</keyword>
<accession>A0A1E7LA49</accession>
<evidence type="ECO:0000313" key="1">
    <source>
        <dbReference type="EMBL" id="OEV13020.1"/>
    </source>
</evidence>
<gene>
    <name evidence="1" type="ORF">AN218_05805</name>
</gene>
<proteinExistence type="predicted"/>
<dbReference type="AlphaFoldDB" id="A0A1E7LA49"/>
<dbReference type="RefSeq" id="WP_070015529.1">
    <property type="nucleotide sequence ID" value="NZ_LJGW01000107.1"/>
</dbReference>
<evidence type="ECO:0000313" key="2">
    <source>
        <dbReference type="Proteomes" id="UP000176005"/>
    </source>
</evidence>
<protein>
    <submittedName>
        <fullName evidence="1">Uncharacterized protein</fullName>
    </submittedName>
</protein>
<sequence length="96" mass="10789">MALTPEQRREQMNKLTPKWVPLSNSDQLDLEALAKELMAARAHKGERITANTLIRIGVKAVLRHQSGLAGDTEAELREKFLAYLSGEDQHRDGTHD</sequence>